<protein>
    <submittedName>
        <fullName evidence="5">Uncharacterized protein LOC18600635</fullName>
    </submittedName>
</protein>
<dbReference type="AlphaFoldDB" id="A0AB32V6Y4"/>
<evidence type="ECO:0000256" key="2">
    <source>
        <dbReference type="ARBA" id="ARBA00022771"/>
    </source>
</evidence>
<evidence type="ECO:0000256" key="1">
    <source>
        <dbReference type="ARBA" id="ARBA00022723"/>
    </source>
</evidence>
<evidence type="ECO:0000256" key="3">
    <source>
        <dbReference type="ARBA" id="ARBA00022833"/>
    </source>
</evidence>
<gene>
    <name evidence="5" type="primary">LOC18600635</name>
</gene>
<dbReference type="Gramene" id="Tc05v2_t027400.1">
    <property type="protein sequence ID" value="Tc05v2_p027400.1"/>
    <property type="gene ID" value="Tc05v2_g027400"/>
</dbReference>
<dbReference type="InterPro" id="IPR019786">
    <property type="entry name" value="Zinc_finger_PHD-type_CS"/>
</dbReference>
<accession>A0AB32V6Y4</accession>
<evidence type="ECO:0000313" key="4">
    <source>
        <dbReference type="Proteomes" id="UP000694886"/>
    </source>
</evidence>
<keyword evidence="1" id="KW-0479">Metal-binding</keyword>
<dbReference type="PANTHER" id="PTHR34451:SF15">
    <property type="entry name" value="PHD-TYPE DOMAIN-CONTAINING PROTEIN"/>
    <property type="match status" value="1"/>
</dbReference>
<keyword evidence="3" id="KW-0862">Zinc</keyword>
<organism evidence="4 5">
    <name type="scientific">Theobroma cacao</name>
    <name type="common">Cacao</name>
    <name type="synonym">Cocoa</name>
    <dbReference type="NCBI Taxonomy" id="3641"/>
    <lineage>
        <taxon>Eukaryota</taxon>
        <taxon>Viridiplantae</taxon>
        <taxon>Streptophyta</taxon>
        <taxon>Embryophyta</taxon>
        <taxon>Tracheophyta</taxon>
        <taxon>Spermatophyta</taxon>
        <taxon>Magnoliopsida</taxon>
        <taxon>eudicotyledons</taxon>
        <taxon>Gunneridae</taxon>
        <taxon>Pentapetalae</taxon>
        <taxon>rosids</taxon>
        <taxon>malvids</taxon>
        <taxon>Malvales</taxon>
        <taxon>Malvaceae</taxon>
        <taxon>Byttnerioideae</taxon>
        <taxon>Theobroma</taxon>
    </lineage>
</organism>
<dbReference type="GeneID" id="18600635"/>
<dbReference type="RefSeq" id="XP_007031258.2">
    <property type="nucleotide sequence ID" value="XM_007031196.2"/>
</dbReference>
<evidence type="ECO:0000313" key="5">
    <source>
        <dbReference type="RefSeq" id="XP_007031258.2"/>
    </source>
</evidence>
<reference evidence="4" key="1">
    <citation type="journal article" date="1997" name="Nucleic Acids Res.">
        <title>tRNAscan-SE: a program for improved detection of transfer RNA genes in genomic sequence.</title>
        <authorList>
            <person name="Lowe T.M."/>
            <person name="Eddy S.R."/>
        </authorList>
    </citation>
    <scope>NUCLEOTIDE SEQUENCE [LARGE SCALE GENOMIC DNA]</scope>
    <source>
        <strain evidence="4">r\B97-61/B2</strain>
    </source>
</reference>
<reference evidence="5" key="2">
    <citation type="submission" date="2025-08" db="UniProtKB">
        <authorList>
            <consortium name="RefSeq"/>
        </authorList>
    </citation>
    <scope>IDENTIFICATION</scope>
</reference>
<dbReference type="GO" id="GO:0008270">
    <property type="term" value="F:zinc ion binding"/>
    <property type="evidence" value="ECO:0007669"/>
    <property type="project" value="UniProtKB-KW"/>
</dbReference>
<sequence>MTMTLGRNNLRMNLPTTSTKLTCQTLGNPSKECSNCGAHVPHFLHQVRLLGIQRRLCTSCVLRLHPSSFCPACFAFYGGTLPHPSKRIACSNCSSFTHSHCAGDNLLSSYLCPPCKDSSFSFFPLKDNKIDKKLALALLCAAKIASSSMGKAVTVAWAEADRKVREAALARKRAREALEHLLYITREERARKKENDNVSVDLSDANLAKVEDSDLDMDNGDGDGDGDIDVDLVRQLEDSLVKDEDIDCKFN</sequence>
<dbReference type="PANTHER" id="PTHR34451">
    <property type="entry name" value="PHD FINGER FAMILY PROTEIN"/>
    <property type="match status" value="1"/>
</dbReference>
<dbReference type="PROSITE" id="PS01359">
    <property type="entry name" value="ZF_PHD_1"/>
    <property type="match status" value="1"/>
</dbReference>
<dbReference type="Proteomes" id="UP000694886">
    <property type="component" value="Chromosome 5"/>
</dbReference>
<dbReference type="KEGG" id="tcc:18600635"/>
<keyword evidence="2" id="KW-0863">Zinc-finger</keyword>
<name>A0AB32V6Y4_THECC</name>
<proteinExistence type="predicted"/>